<evidence type="ECO:0000256" key="10">
    <source>
        <dbReference type="SAM" id="SignalP"/>
    </source>
</evidence>
<gene>
    <name evidence="14" type="ORF">MTR66_18990</name>
</gene>
<dbReference type="InterPro" id="IPR034016">
    <property type="entry name" value="M1_APN-typ"/>
</dbReference>
<keyword evidence="3 9" id="KW-0031">Aminopeptidase</keyword>
<evidence type="ECO:0000259" key="11">
    <source>
        <dbReference type="Pfam" id="PF01433"/>
    </source>
</evidence>
<evidence type="ECO:0000259" key="12">
    <source>
        <dbReference type="Pfam" id="PF11838"/>
    </source>
</evidence>
<comment type="cofactor">
    <cofactor evidence="9">
        <name>Zn(2+)</name>
        <dbReference type="ChEBI" id="CHEBI:29105"/>
    </cofactor>
    <text evidence="9">Binds 1 zinc ion per subunit.</text>
</comment>
<evidence type="ECO:0000259" key="13">
    <source>
        <dbReference type="Pfam" id="PF17900"/>
    </source>
</evidence>
<dbReference type="Gene3D" id="2.60.40.1730">
    <property type="entry name" value="tricorn interacting facor f3 domain"/>
    <property type="match status" value="1"/>
</dbReference>
<organism evidence="14 15">
    <name type="scientific">Novosphingobium beihaiensis</name>
    <dbReference type="NCBI Taxonomy" id="2930389"/>
    <lineage>
        <taxon>Bacteria</taxon>
        <taxon>Pseudomonadati</taxon>
        <taxon>Pseudomonadota</taxon>
        <taxon>Alphaproteobacteria</taxon>
        <taxon>Sphingomonadales</taxon>
        <taxon>Sphingomonadaceae</taxon>
        <taxon>Novosphingobium</taxon>
    </lineage>
</organism>
<accession>A0ABT0BUY9</accession>
<evidence type="ECO:0000256" key="8">
    <source>
        <dbReference type="ARBA" id="ARBA00023049"/>
    </source>
</evidence>
<comment type="caution">
    <text evidence="14">The sequence shown here is derived from an EMBL/GenBank/DDBJ whole genome shotgun (WGS) entry which is preliminary data.</text>
</comment>
<dbReference type="InterPro" id="IPR024571">
    <property type="entry name" value="ERAP1-like_C_dom"/>
</dbReference>
<protein>
    <recommendedName>
        <fullName evidence="9">Aminopeptidase</fullName>
        <ecNumber evidence="9">3.4.11.-</ecNumber>
    </recommendedName>
</protein>
<proteinExistence type="inferred from homology"/>
<dbReference type="PRINTS" id="PR00756">
    <property type="entry name" value="ALADIPTASE"/>
</dbReference>
<feature type="domain" description="ERAP1-like C-terminal" evidence="12">
    <location>
        <begin position="557"/>
        <end position="873"/>
    </location>
</feature>
<evidence type="ECO:0000256" key="5">
    <source>
        <dbReference type="ARBA" id="ARBA00022723"/>
    </source>
</evidence>
<evidence type="ECO:0000256" key="1">
    <source>
        <dbReference type="ARBA" id="ARBA00000098"/>
    </source>
</evidence>
<dbReference type="Proteomes" id="UP001202281">
    <property type="component" value="Unassembled WGS sequence"/>
</dbReference>
<keyword evidence="15" id="KW-1185">Reference proteome</keyword>
<feature type="domain" description="Aminopeptidase N-like N-terminal" evidence="13">
    <location>
        <begin position="55"/>
        <end position="232"/>
    </location>
</feature>
<dbReference type="InterPro" id="IPR027268">
    <property type="entry name" value="Peptidase_M4/M1_CTD_sf"/>
</dbReference>
<feature type="signal peptide" evidence="10">
    <location>
        <begin position="1"/>
        <end position="23"/>
    </location>
</feature>
<evidence type="ECO:0000256" key="4">
    <source>
        <dbReference type="ARBA" id="ARBA00022670"/>
    </source>
</evidence>
<dbReference type="PANTHER" id="PTHR11533">
    <property type="entry name" value="PROTEASE M1 ZINC METALLOPROTEASE"/>
    <property type="match status" value="1"/>
</dbReference>
<dbReference type="SUPFAM" id="SSF55486">
    <property type="entry name" value="Metalloproteases ('zincins'), catalytic domain"/>
    <property type="match status" value="1"/>
</dbReference>
<dbReference type="RefSeq" id="WP_243923882.1">
    <property type="nucleotide sequence ID" value="NZ_JALHLG010000052.1"/>
</dbReference>
<dbReference type="Gene3D" id="2.60.40.1910">
    <property type="match status" value="1"/>
</dbReference>
<dbReference type="Pfam" id="PF11838">
    <property type="entry name" value="ERAP1_C"/>
    <property type="match status" value="1"/>
</dbReference>
<sequence length="894" mass="97891">MGLLRRLILFAFVFAILPGAVHAQPEPQGADPAPAEITVTPGHPLPLGRLSHDAVPQAYRLDLTVDPAASRFSGHAEIDVTLARPARFIDLHGRGLSVSRAAAQVAGRTVPGQWQERDPTGVVRLSFGEALPAGPVTLVFDYSAAFADGPAGMFHVEVEGEWYSWTHFESIDARAAFPGFDEPGFKTPFTITLRTPPGLMAISNSPELGTPQREAGLAVHHFAPTPPLPTYLVAMMVGPFASLEGTVPPNAQRATPLPVRIDSTRQNAGRLAYAMAGTREIVGLLENYFGEPFPFPKLDQVTTPVLSGAMENAGAGLYRDDIIVLDGKAPVMQQRDFGIIAGHELGHQWFGDLVTPAWWDDLWLNESFANWIGYRIGDAWRPDLGIKGDALSDGFRAMETDALLAGRPVRQPIAVNTQIDTAFDSITYGKGGQIIGMIAAWLGEDTFREGVRRYISAHRFGSATSEDFFAALADVAGDPRLVPAMRSFVEQQGVPLLAMRQQGDKVTITQLRYTTAGVAPPEAHWIIPLCLRRGAVRRCFLMDKDTQAFTIAGEGPVFPNAGGTGYYRFELTAQHWSRLISQAGDLPGGEAQALVDSLWASVRAGRGTIGEMAQLARKLIRHPDPHAADAPDRALSQMMMEGMLSPQARRRYRLFREHLYGKLLKKYGFDPRAGVYARDAPARTQRRVQVVSALLGTGRGAGLRREMSEAATAYLDGNTQALDPAWFDHALDVYLFTHKEAAAKALVDKALDSEDPVFRPAALRAAARTSSKDMAHWLLALDDPRLRESEKREFLDGIMARSATRELGYDWALANTDRLLASRDGPLFAARLPQALGRFCSVAWAGRIARDFRNRLAGTPGALELERAIERVRNCGLLEDMMGVQIDQEFRKLR</sequence>
<dbReference type="PANTHER" id="PTHR11533:SF174">
    <property type="entry name" value="PUROMYCIN-SENSITIVE AMINOPEPTIDASE-RELATED"/>
    <property type="match status" value="1"/>
</dbReference>
<feature type="chain" id="PRO_5046505723" description="Aminopeptidase" evidence="10">
    <location>
        <begin position="24"/>
        <end position="894"/>
    </location>
</feature>
<dbReference type="CDD" id="cd09601">
    <property type="entry name" value="M1_APN-Q_like"/>
    <property type="match status" value="1"/>
</dbReference>
<comment type="catalytic activity">
    <reaction evidence="1">
        <text>Release of an N-terminal amino acid, Xaa-|-Yaa- from a peptide, amide or arylamide. Xaa is preferably Ala, but may be most amino acids including Pro (slow action). When a terminal hydrophobic residue is followed by a prolyl residue, the two may be released as an intact Xaa-Pro dipeptide.</text>
        <dbReference type="EC" id="3.4.11.2"/>
    </reaction>
</comment>
<dbReference type="Pfam" id="PF01433">
    <property type="entry name" value="Peptidase_M1"/>
    <property type="match status" value="1"/>
</dbReference>
<evidence type="ECO:0000256" key="3">
    <source>
        <dbReference type="ARBA" id="ARBA00022438"/>
    </source>
</evidence>
<keyword evidence="5 9" id="KW-0479">Metal-binding</keyword>
<evidence type="ECO:0000256" key="9">
    <source>
        <dbReference type="RuleBase" id="RU364040"/>
    </source>
</evidence>
<keyword evidence="10" id="KW-0732">Signal</keyword>
<keyword evidence="8 9" id="KW-0482">Metalloprotease</keyword>
<dbReference type="Gene3D" id="1.25.50.20">
    <property type="match status" value="1"/>
</dbReference>
<dbReference type="EMBL" id="JALHLG010000052">
    <property type="protein sequence ID" value="MCJ2188890.1"/>
    <property type="molecule type" value="Genomic_DNA"/>
</dbReference>
<dbReference type="EC" id="3.4.11.-" evidence="9"/>
<keyword evidence="7 9" id="KW-0862">Zinc</keyword>
<dbReference type="Pfam" id="PF17900">
    <property type="entry name" value="Peptidase_M1_N"/>
    <property type="match status" value="1"/>
</dbReference>
<dbReference type="SUPFAM" id="SSF63737">
    <property type="entry name" value="Leukotriene A4 hydrolase N-terminal domain"/>
    <property type="match status" value="1"/>
</dbReference>
<dbReference type="InterPro" id="IPR042097">
    <property type="entry name" value="Aminopeptidase_N-like_N_sf"/>
</dbReference>
<evidence type="ECO:0000256" key="6">
    <source>
        <dbReference type="ARBA" id="ARBA00022801"/>
    </source>
</evidence>
<comment type="similarity">
    <text evidence="2 9">Belongs to the peptidase M1 family.</text>
</comment>
<dbReference type="InterPro" id="IPR045357">
    <property type="entry name" value="Aminopeptidase_N-like_N"/>
</dbReference>
<reference evidence="14 15" key="1">
    <citation type="submission" date="2022-04" db="EMBL/GenBank/DDBJ databases">
        <title>Identification of a novel bacterium isolated from mangrove sediments.</title>
        <authorList>
            <person name="Pan X."/>
        </authorList>
    </citation>
    <scope>NUCLEOTIDE SEQUENCE [LARGE SCALE GENOMIC DNA]</scope>
    <source>
        <strain evidence="14 15">B2638</strain>
    </source>
</reference>
<dbReference type="InterPro" id="IPR001930">
    <property type="entry name" value="Peptidase_M1"/>
</dbReference>
<evidence type="ECO:0000313" key="15">
    <source>
        <dbReference type="Proteomes" id="UP001202281"/>
    </source>
</evidence>
<keyword evidence="4 9" id="KW-0645">Protease</keyword>
<dbReference type="InterPro" id="IPR014782">
    <property type="entry name" value="Peptidase_M1_dom"/>
</dbReference>
<keyword evidence="6 9" id="KW-0378">Hydrolase</keyword>
<dbReference type="Gene3D" id="1.10.390.10">
    <property type="entry name" value="Neutral Protease Domain 2"/>
    <property type="match status" value="1"/>
</dbReference>
<name>A0ABT0BUY9_9SPHN</name>
<feature type="domain" description="Peptidase M1 membrane alanine aminopeptidase" evidence="11">
    <location>
        <begin position="273"/>
        <end position="477"/>
    </location>
</feature>
<evidence type="ECO:0000256" key="2">
    <source>
        <dbReference type="ARBA" id="ARBA00010136"/>
    </source>
</evidence>
<evidence type="ECO:0000256" key="7">
    <source>
        <dbReference type="ARBA" id="ARBA00022833"/>
    </source>
</evidence>
<evidence type="ECO:0000313" key="14">
    <source>
        <dbReference type="EMBL" id="MCJ2188890.1"/>
    </source>
</evidence>
<dbReference type="InterPro" id="IPR050344">
    <property type="entry name" value="Peptidase_M1_aminopeptidases"/>
</dbReference>